<feature type="region of interest" description="Disordered" evidence="1">
    <location>
        <begin position="328"/>
        <end position="350"/>
    </location>
</feature>
<evidence type="ECO:0000256" key="2">
    <source>
        <dbReference type="SAM" id="SignalP"/>
    </source>
</evidence>
<evidence type="ECO:0000313" key="3">
    <source>
        <dbReference type="EMBL" id="EEQ33207.1"/>
    </source>
</evidence>
<feature type="region of interest" description="Disordered" evidence="1">
    <location>
        <begin position="26"/>
        <end position="66"/>
    </location>
</feature>
<protein>
    <submittedName>
        <fullName evidence="3">Uncharacterized protein</fullName>
    </submittedName>
</protein>
<dbReference type="OMA" id="PNDEPEM"/>
<feature type="signal peptide" evidence="2">
    <location>
        <begin position="1"/>
        <end position="18"/>
    </location>
</feature>
<organism evidence="3 4">
    <name type="scientific">Arthroderma otae (strain ATCC MYA-4605 / CBS 113480)</name>
    <name type="common">Microsporum canis</name>
    <dbReference type="NCBI Taxonomy" id="554155"/>
    <lineage>
        <taxon>Eukaryota</taxon>
        <taxon>Fungi</taxon>
        <taxon>Dikarya</taxon>
        <taxon>Ascomycota</taxon>
        <taxon>Pezizomycotina</taxon>
        <taxon>Eurotiomycetes</taxon>
        <taxon>Eurotiomycetidae</taxon>
        <taxon>Onygenales</taxon>
        <taxon>Arthrodermataceae</taxon>
        <taxon>Microsporum</taxon>
    </lineage>
</organism>
<dbReference type="Proteomes" id="UP000002035">
    <property type="component" value="Unassembled WGS sequence"/>
</dbReference>
<feature type="region of interest" description="Disordered" evidence="1">
    <location>
        <begin position="213"/>
        <end position="257"/>
    </location>
</feature>
<keyword evidence="2" id="KW-0732">Signal</keyword>
<dbReference type="OrthoDB" id="4185910at2759"/>
<gene>
    <name evidence="3" type="ORF">MCYG_06026</name>
</gene>
<dbReference type="EMBL" id="DS995705">
    <property type="protein sequence ID" value="EEQ33207.1"/>
    <property type="molecule type" value="Genomic_DNA"/>
</dbReference>
<dbReference type="eggNOG" id="ENOG502RNWX">
    <property type="taxonomic scope" value="Eukaryota"/>
</dbReference>
<dbReference type="RefSeq" id="XP_002846157.1">
    <property type="nucleotide sequence ID" value="XM_002846111.1"/>
</dbReference>
<proteinExistence type="predicted"/>
<feature type="chain" id="PRO_5002950355" evidence="2">
    <location>
        <begin position="19"/>
        <end position="350"/>
    </location>
</feature>
<dbReference type="STRING" id="554155.C5FTK4"/>
<sequence length="350" mass="38311">MAFLLLAAFTPMLQVIWPANRGAPETINAPAHTPEDTHKSVETAQEAKDEGAKVDSDHQSHRGNRRNSIIDCIPGLSKFKCPVTIWSRSSSSPYDAAPLFYIYREDGTKVPLIPLDELPPGLKVGRQNWYHRFWLRYMIPASLGKYPKKGEYEVIIQTGTRLKPRILRTPSGRMSPGQQDLSSPVLECCSCAGGNSCTREGICIYSQRPSNAGRVSLKTPLSAPPSRGRGNRSRKPSTPPNSLTADVSRAQSINKKGNAAEIDGFRLQRGLDRLARQQSLTSRSSVSDSPMVLLDLDSVKGTYSDGSVTPASVANDIAQQDMDSLRLLNSAPSQLGRDEEPNISHSQTMP</sequence>
<reference evidence="4" key="1">
    <citation type="journal article" date="2012" name="MBio">
        <title>Comparative genome analysis of Trichophyton rubrum and related dermatophytes reveals candidate genes involved in infection.</title>
        <authorList>
            <person name="Martinez D.A."/>
            <person name="Oliver B.G."/>
            <person name="Graeser Y."/>
            <person name="Goldberg J.M."/>
            <person name="Li W."/>
            <person name="Martinez-Rossi N.M."/>
            <person name="Monod M."/>
            <person name="Shelest E."/>
            <person name="Barton R.C."/>
            <person name="Birch E."/>
            <person name="Brakhage A.A."/>
            <person name="Chen Z."/>
            <person name="Gurr S.J."/>
            <person name="Heiman D."/>
            <person name="Heitman J."/>
            <person name="Kosti I."/>
            <person name="Rossi A."/>
            <person name="Saif S."/>
            <person name="Samalova M."/>
            <person name="Saunders C.W."/>
            <person name="Shea T."/>
            <person name="Summerbell R.C."/>
            <person name="Xu J."/>
            <person name="Young S."/>
            <person name="Zeng Q."/>
            <person name="Birren B.W."/>
            <person name="Cuomo C.A."/>
            <person name="White T.C."/>
        </authorList>
    </citation>
    <scope>NUCLEOTIDE SEQUENCE [LARGE SCALE GENOMIC DNA]</scope>
    <source>
        <strain evidence="4">ATCC MYA-4605 / CBS 113480</strain>
    </source>
</reference>
<feature type="compositionally biased region" description="Basic and acidic residues" evidence="1">
    <location>
        <begin position="33"/>
        <end position="60"/>
    </location>
</feature>
<evidence type="ECO:0000313" key="4">
    <source>
        <dbReference type="Proteomes" id="UP000002035"/>
    </source>
</evidence>
<evidence type="ECO:0000256" key="1">
    <source>
        <dbReference type="SAM" id="MobiDB-lite"/>
    </source>
</evidence>
<dbReference type="GeneID" id="9227039"/>
<name>C5FTK4_ARTOC</name>
<feature type="compositionally biased region" description="Polar residues" evidence="1">
    <location>
        <begin position="240"/>
        <end position="255"/>
    </location>
</feature>
<dbReference type="VEuPathDB" id="FungiDB:MCYG_06026"/>
<dbReference type="HOGENOM" id="CLU_734012_0_0_1"/>
<keyword evidence="4" id="KW-1185">Reference proteome</keyword>
<accession>C5FTK4</accession>
<dbReference type="AlphaFoldDB" id="C5FTK4"/>